<organism evidence="2 3">
    <name type="scientific">Pyricularia oryzae</name>
    <name type="common">Rice blast fungus</name>
    <name type="synonym">Magnaporthe oryzae</name>
    <dbReference type="NCBI Taxonomy" id="318829"/>
    <lineage>
        <taxon>Eukaryota</taxon>
        <taxon>Fungi</taxon>
        <taxon>Dikarya</taxon>
        <taxon>Ascomycota</taxon>
        <taxon>Pezizomycotina</taxon>
        <taxon>Sordariomycetes</taxon>
        <taxon>Sordariomycetidae</taxon>
        <taxon>Magnaporthales</taxon>
        <taxon>Pyriculariaceae</taxon>
        <taxon>Pyricularia</taxon>
    </lineage>
</organism>
<name>A0A4P7NGQ6_PYROR</name>
<gene>
    <name evidence="2" type="ORF">PoMZ_08080</name>
</gene>
<accession>A0A4P7NGQ6</accession>
<feature type="compositionally biased region" description="Low complexity" evidence="1">
    <location>
        <begin position="88"/>
        <end position="97"/>
    </location>
</feature>
<dbReference type="AlphaFoldDB" id="A0A4P7NGQ6"/>
<dbReference type="Proteomes" id="UP000294847">
    <property type="component" value="Chromosome 4"/>
</dbReference>
<feature type="region of interest" description="Disordered" evidence="1">
    <location>
        <begin position="63"/>
        <end position="104"/>
    </location>
</feature>
<sequence>MCLISIQYTACGHNGSPFVLDKDRCPLWPAPQCVFNFKRPMSYDALLIRDDVCDQCLGQPHQSQNGLGQDGFNSEAKHPEEEQHSDGDTISTGSTSSLPQEPMLFDSLDGMDAAGFIEAAAATFPAEKNTRPLRVTNASTIASSNSDSGSDGAVRSFVASDRDKGVVGPPGSYEHVPREIDIGPFAFYFENDPATHGSIYHHGDREVEDLIELVLSRWRVGKDSGEDMRS</sequence>
<evidence type="ECO:0000313" key="3">
    <source>
        <dbReference type="Proteomes" id="UP000294847"/>
    </source>
</evidence>
<evidence type="ECO:0000256" key="1">
    <source>
        <dbReference type="SAM" id="MobiDB-lite"/>
    </source>
</evidence>
<feature type="compositionally biased region" description="Basic and acidic residues" evidence="1">
    <location>
        <begin position="75"/>
        <end position="87"/>
    </location>
</feature>
<protein>
    <submittedName>
        <fullName evidence="2">Uncharacterized protein</fullName>
    </submittedName>
</protein>
<proteinExistence type="predicted"/>
<dbReference type="EMBL" id="CP034207">
    <property type="protein sequence ID" value="QBZ61134.1"/>
    <property type="molecule type" value="Genomic_DNA"/>
</dbReference>
<evidence type="ECO:0000313" key="2">
    <source>
        <dbReference type="EMBL" id="QBZ61134.1"/>
    </source>
</evidence>
<reference evidence="2 3" key="1">
    <citation type="journal article" date="2019" name="Mol. Biol. Evol.">
        <title>Blast fungal genomes show frequent chromosomal changes, gene gains and losses, and effector gene turnover.</title>
        <authorList>
            <person name="Gomez Luciano L.B."/>
            <person name="Jason Tsai I."/>
            <person name="Chuma I."/>
            <person name="Tosa Y."/>
            <person name="Chen Y.H."/>
            <person name="Li J.Y."/>
            <person name="Li M.Y."/>
            <person name="Jade Lu M.Y."/>
            <person name="Nakayashiki H."/>
            <person name="Li W.H."/>
        </authorList>
    </citation>
    <scope>NUCLEOTIDE SEQUENCE [LARGE SCALE GENOMIC DNA]</scope>
    <source>
        <strain evidence="2">MZ5-1-6</strain>
    </source>
</reference>
<dbReference type="VEuPathDB" id="FungiDB:M_BR32_EuGene_00039871"/>